<evidence type="ECO:0000256" key="1">
    <source>
        <dbReference type="SAM" id="MobiDB-lite"/>
    </source>
</evidence>
<accession>A0A9P4H7F5</accession>
<evidence type="ECO:0000313" key="2">
    <source>
        <dbReference type="EMBL" id="KAF2028475.1"/>
    </source>
</evidence>
<keyword evidence="3" id="KW-1185">Reference proteome</keyword>
<protein>
    <submittedName>
        <fullName evidence="2">Uncharacterized protein</fullName>
    </submittedName>
</protein>
<sequence>MYAVTLLILDQQWTQDRKVIVMHESTAAWFTQDGEWAWPESTDETKDLVRRNVWKKYRVPFEEAFTVQCAVQGFCGLESADPCFEKEVIGDVVPKEKEEDGDEDEESDETTSEDLVYMSKEELRRIGRKNN</sequence>
<name>A0A9P4H7F5_9PLEO</name>
<comment type="caution">
    <text evidence="2">The sequence shown here is derived from an EMBL/GenBank/DDBJ whole genome shotgun (WGS) entry which is preliminary data.</text>
</comment>
<proteinExistence type="predicted"/>
<feature type="compositionally biased region" description="Acidic residues" evidence="1">
    <location>
        <begin position="99"/>
        <end position="112"/>
    </location>
</feature>
<organism evidence="2 3">
    <name type="scientific">Setomelanomma holmii</name>
    <dbReference type="NCBI Taxonomy" id="210430"/>
    <lineage>
        <taxon>Eukaryota</taxon>
        <taxon>Fungi</taxon>
        <taxon>Dikarya</taxon>
        <taxon>Ascomycota</taxon>
        <taxon>Pezizomycotina</taxon>
        <taxon>Dothideomycetes</taxon>
        <taxon>Pleosporomycetidae</taxon>
        <taxon>Pleosporales</taxon>
        <taxon>Pleosporineae</taxon>
        <taxon>Phaeosphaeriaceae</taxon>
        <taxon>Setomelanomma</taxon>
    </lineage>
</organism>
<evidence type="ECO:0000313" key="3">
    <source>
        <dbReference type="Proteomes" id="UP000799777"/>
    </source>
</evidence>
<reference evidence="2" key="1">
    <citation type="journal article" date="2020" name="Stud. Mycol.">
        <title>101 Dothideomycetes genomes: a test case for predicting lifestyles and emergence of pathogens.</title>
        <authorList>
            <person name="Haridas S."/>
            <person name="Albert R."/>
            <person name="Binder M."/>
            <person name="Bloem J."/>
            <person name="Labutti K."/>
            <person name="Salamov A."/>
            <person name="Andreopoulos B."/>
            <person name="Baker S."/>
            <person name="Barry K."/>
            <person name="Bills G."/>
            <person name="Bluhm B."/>
            <person name="Cannon C."/>
            <person name="Castanera R."/>
            <person name="Culley D."/>
            <person name="Daum C."/>
            <person name="Ezra D."/>
            <person name="Gonzalez J."/>
            <person name="Henrissat B."/>
            <person name="Kuo A."/>
            <person name="Liang C."/>
            <person name="Lipzen A."/>
            <person name="Lutzoni F."/>
            <person name="Magnuson J."/>
            <person name="Mondo S."/>
            <person name="Nolan M."/>
            <person name="Ohm R."/>
            <person name="Pangilinan J."/>
            <person name="Park H.-J."/>
            <person name="Ramirez L."/>
            <person name="Alfaro M."/>
            <person name="Sun H."/>
            <person name="Tritt A."/>
            <person name="Yoshinaga Y."/>
            <person name="Zwiers L.-H."/>
            <person name="Turgeon B."/>
            <person name="Goodwin S."/>
            <person name="Spatafora J."/>
            <person name="Crous P."/>
            <person name="Grigoriev I."/>
        </authorList>
    </citation>
    <scope>NUCLEOTIDE SEQUENCE</scope>
    <source>
        <strain evidence="2">CBS 110217</strain>
    </source>
</reference>
<feature type="region of interest" description="Disordered" evidence="1">
    <location>
        <begin position="91"/>
        <end position="115"/>
    </location>
</feature>
<gene>
    <name evidence="2" type="ORF">EK21DRAFT_113813</name>
</gene>
<dbReference type="Proteomes" id="UP000799777">
    <property type="component" value="Unassembled WGS sequence"/>
</dbReference>
<dbReference type="AlphaFoldDB" id="A0A9P4H7F5"/>
<dbReference type="EMBL" id="ML978212">
    <property type="protein sequence ID" value="KAF2028475.1"/>
    <property type="molecule type" value="Genomic_DNA"/>
</dbReference>
<dbReference type="OrthoDB" id="3914127at2759"/>